<dbReference type="AlphaFoldDB" id="A0A3P6DGY3"/>
<sequence length="66" mass="7380">MGTLQSWRKAYGALKDTTKVGHSQSYESRRVSSQRSPSQKNIRSNSSDTCSSRCCLLPTRPFPPFA</sequence>
<proteinExistence type="predicted"/>
<accession>A0A3P6DGY3</accession>
<gene>
    <name evidence="2" type="ORF">BOLC9T55900H</name>
</gene>
<feature type="region of interest" description="Disordered" evidence="1">
    <location>
        <begin position="18"/>
        <end position="51"/>
    </location>
</feature>
<name>A0A3P6DGY3_BRAOL</name>
<dbReference type="EMBL" id="LR031875">
    <property type="protein sequence ID" value="VDD30577.1"/>
    <property type="molecule type" value="Genomic_DNA"/>
</dbReference>
<feature type="compositionally biased region" description="Polar residues" evidence="1">
    <location>
        <begin position="40"/>
        <end position="51"/>
    </location>
</feature>
<protein>
    <submittedName>
        <fullName evidence="2">Uncharacterized protein</fullName>
    </submittedName>
</protein>
<organism evidence="2">
    <name type="scientific">Brassica oleracea</name>
    <name type="common">Wild cabbage</name>
    <dbReference type="NCBI Taxonomy" id="3712"/>
    <lineage>
        <taxon>Eukaryota</taxon>
        <taxon>Viridiplantae</taxon>
        <taxon>Streptophyta</taxon>
        <taxon>Embryophyta</taxon>
        <taxon>Tracheophyta</taxon>
        <taxon>Spermatophyta</taxon>
        <taxon>Magnoliopsida</taxon>
        <taxon>eudicotyledons</taxon>
        <taxon>Gunneridae</taxon>
        <taxon>Pentapetalae</taxon>
        <taxon>rosids</taxon>
        <taxon>malvids</taxon>
        <taxon>Brassicales</taxon>
        <taxon>Brassicaceae</taxon>
        <taxon>Brassiceae</taxon>
        <taxon>Brassica</taxon>
    </lineage>
</organism>
<evidence type="ECO:0000313" key="2">
    <source>
        <dbReference type="EMBL" id="VDD30577.1"/>
    </source>
</evidence>
<evidence type="ECO:0000256" key="1">
    <source>
        <dbReference type="SAM" id="MobiDB-lite"/>
    </source>
</evidence>
<reference evidence="2" key="1">
    <citation type="submission" date="2018-11" db="EMBL/GenBank/DDBJ databases">
        <authorList>
            <consortium name="Genoscope - CEA"/>
            <person name="William W."/>
        </authorList>
    </citation>
    <scope>NUCLEOTIDE SEQUENCE</scope>
</reference>